<dbReference type="InterPro" id="IPR053144">
    <property type="entry name" value="Acetyltransferase_Butenolide"/>
</dbReference>
<keyword evidence="2" id="KW-0012">Acyltransferase</keyword>
<gene>
    <name evidence="2" type="ORF">ACFQ16_05680</name>
</gene>
<evidence type="ECO:0000259" key="1">
    <source>
        <dbReference type="PROSITE" id="PS51186"/>
    </source>
</evidence>
<keyword evidence="3" id="KW-1185">Reference proteome</keyword>
<reference evidence="3" key="1">
    <citation type="journal article" date="2019" name="Int. J. Syst. Evol. Microbiol.">
        <title>The Global Catalogue of Microorganisms (GCM) 10K type strain sequencing project: providing services to taxonomists for standard genome sequencing and annotation.</title>
        <authorList>
            <consortium name="The Broad Institute Genomics Platform"/>
            <consortium name="The Broad Institute Genome Sequencing Center for Infectious Disease"/>
            <person name="Wu L."/>
            <person name="Ma J."/>
        </authorList>
    </citation>
    <scope>NUCLEOTIDE SEQUENCE [LARGE SCALE GENOMIC DNA]</scope>
    <source>
        <strain evidence="3">CCUG 56401</strain>
    </source>
</reference>
<evidence type="ECO:0000313" key="2">
    <source>
        <dbReference type="EMBL" id="MFD0919226.1"/>
    </source>
</evidence>
<dbReference type="EC" id="2.3.-.-" evidence="2"/>
<dbReference type="Gene3D" id="3.40.630.30">
    <property type="match status" value="1"/>
</dbReference>
<proteinExistence type="predicted"/>
<comment type="caution">
    <text evidence="2">The sequence shown here is derived from an EMBL/GenBank/DDBJ whole genome shotgun (WGS) entry which is preliminary data.</text>
</comment>
<dbReference type="Pfam" id="PF00583">
    <property type="entry name" value="Acetyltransf_1"/>
    <property type="match status" value="1"/>
</dbReference>
<dbReference type="Proteomes" id="UP001597018">
    <property type="component" value="Unassembled WGS sequence"/>
</dbReference>
<dbReference type="CDD" id="cd04301">
    <property type="entry name" value="NAT_SF"/>
    <property type="match status" value="1"/>
</dbReference>
<dbReference type="GO" id="GO:0016746">
    <property type="term" value="F:acyltransferase activity"/>
    <property type="evidence" value="ECO:0007669"/>
    <property type="project" value="UniProtKB-KW"/>
</dbReference>
<protein>
    <submittedName>
        <fullName evidence="2">GNAT family N-acetyltransferase</fullName>
        <ecNumber evidence="2">2.3.-.-</ecNumber>
    </submittedName>
</protein>
<dbReference type="SUPFAM" id="SSF55729">
    <property type="entry name" value="Acyl-CoA N-acyltransferases (Nat)"/>
    <property type="match status" value="1"/>
</dbReference>
<accession>A0ABW3FR01</accession>
<dbReference type="InterPro" id="IPR000182">
    <property type="entry name" value="GNAT_dom"/>
</dbReference>
<organism evidence="2 3">
    <name type="scientific">Saccharopolyspora rosea</name>
    <dbReference type="NCBI Taxonomy" id="524884"/>
    <lineage>
        <taxon>Bacteria</taxon>
        <taxon>Bacillati</taxon>
        <taxon>Actinomycetota</taxon>
        <taxon>Actinomycetes</taxon>
        <taxon>Pseudonocardiales</taxon>
        <taxon>Pseudonocardiaceae</taxon>
        <taxon>Saccharopolyspora</taxon>
    </lineage>
</organism>
<dbReference type="PANTHER" id="PTHR43233">
    <property type="entry name" value="FAMILY N-ACETYLTRANSFERASE, PUTATIVE (AFU_ORTHOLOGUE AFUA_6G03350)-RELATED"/>
    <property type="match status" value="1"/>
</dbReference>
<keyword evidence="2" id="KW-0808">Transferase</keyword>
<dbReference type="InterPro" id="IPR016181">
    <property type="entry name" value="Acyl_CoA_acyltransferase"/>
</dbReference>
<dbReference type="EMBL" id="JBHTIW010000002">
    <property type="protein sequence ID" value="MFD0919226.1"/>
    <property type="molecule type" value="Genomic_DNA"/>
</dbReference>
<name>A0ABW3FR01_9PSEU</name>
<evidence type="ECO:0000313" key="3">
    <source>
        <dbReference type="Proteomes" id="UP001597018"/>
    </source>
</evidence>
<dbReference type="PROSITE" id="PS51186">
    <property type="entry name" value="GNAT"/>
    <property type="match status" value="1"/>
</dbReference>
<sequence length="140" mass="16221">MDFETDDSPSRIDRDAVWEFLSTQAYWGRWRRREHVERQIDRAWRVVGAYARPSGRMIGFARAFSDGVASAYLADVFVVPEARGHGVGKALVRTMVDEGPGRDFRWMLHTEDAHGLYRAHGFTVPADHTYLERPRREENL</sequence>
<feature type="domain" description="N-acetyltransferase" evidence="1">
    <location>
        <begin position="1"/>
        <end position="140"/>
    </location>
</feature>
<dbReference type="PANTHER" id="PTHR43233:SF1">
    <property type="entry name" value="FAMILY N-ACETYLTRANSFERASE, PUTATIVE (AFU_ORTHOLOGUE AFUA_6G03350)-RELATED"/>
    <property type="match status" value="1"/>
</dbReference>
<dbReference type="RefSeq" id="WP_263251082.1">
    <property type="nucleotide sequence ID" value="NZ_BAABLT010000019.1"/>
</dbReference>